<accession>A0ABS2FRU9</accession>
<dbReference type="RefSeq" id="WP_204801671.1">
    <property type="nucleotide sequence ID" value="NZ_JACSNX010000001.1"/>
</dbReference>
<dbReference type="InterPro" id="IPR050767">
    <property type="entry name" value="Sel1_AlgK"/>
</dbReference>
<feature type="compositionally biased region" description="Basic and acidic residues" evidence="1">
    <location>
        <begin position="631"/>
        <end position="643"/>
    </location>
</feature>
<dbReference type="PANTHER" id="PTHR11102">
    <property type="entry name" value="SEL-1-LIKE PROTEIN"/>
    <property type="match status" value="1"/>
</dbReference>
<organism evidence="2 3">
    <name type="scientific">Oscillibacter valericigenes</name>
    <dbReference type="NCBI Taxonomy" id="351091"/>
    <lineage>
        <taxon>Bacteria</taxon>
        <taxon>Bacillati</taxon>
        <taxon>Bacillota</taxon>
        <taxon>Clostridia</taxon>
        <taxon>Eubacteriales</taxon>
        <taxon>Oscillospiraceae</taxon>
        <taxon>Oscillibacter</taxon>
    </lineage>
</organism>
<dbReference type="InterPro" id="IPR041073">
    <property type="entry name" value="MobL"/>
</dbReference>
<evidence type="ECO:0000256" key="1">
    <source>
        <dbReference type="SAM" id="MobiDB-lite"/>
    </source>
</evidence>
<dbReference type="Proteomes" id="UP000719500">
    <property type="component" value="Unassembled WGS sequence"/>
</dbReference>
<dbReference type="NCBIfam" id="NF041499">
    <property type="entry name" value="MobP3"/>
    <property type="match status" value="1"/>
</dbReference>
<name>A0ABS2FRU9_9FIRM</name>
<dbReference type="Pfam" id="PF18555">
    <property type="entry name" value="MobL"/>
    <property type="match status" value="1"/>
</dbReference>
<comment type="caution">
    <text evidence="2">The sequence shown here is derived from an EMBL/GenBank/DDBJ whole genome shotgun (WGS) entry which is preliminary data.</text>
</comment>
<reference evidence="2 3" key="1">
    <citation type="journal article" date="2021" name="Sci. Rep.">
        <title>The distribution of antibiotic resistance genes in chicken gut microbiota commensals.</title>
        <authorList>
            <person name="Juricova H."/>
            <person name="Matiasovicova J."/>
            <person name="Kubasova T."/>
            <person name="Cejkova D."/>
            <person name="Rychlik I."/>
        </authorList>
    </citation>
    <scope>NUCLEOTIDE SEQUENCE [LARGE SCALE GENOMIC DNA]</scope>
    <source>
        <strain evidence="2 3">An411</strain>
    </source>
</reference>
<protein>
    <submittedName>
        <fullName evidence="2">SEL1-like repeat protein</fullName>
    </submittedName>
</protein>
<proteinExistence type="predicted"/>
<dbReference type="Pfam" id="PF08238">
    <property type="entry name" value="Sel1"/>
    <property type="match status" value="4"/>
</dbReference>
<dbReference type="InterPro" id="IPR006597">
    <property type="entry name" value="Sel1-like"/>
</dbReference>
<feature type="region of interest" description="Disordered" evidence="1">
    <location>
        <begin position="631"/>
        <end position="652"/>
    </location>
</feature>
<keyword evidence="3" id="KW-1185">Reference proteome</keyword>
<dbReference type="EMBL" id="JACSNX010000001">
    <property type="protein sequence ID" value="MBM6850043.1"/>
    <property type="molecule type" value="Genomic_DNA"/>
</dbReference>
<dbReference type="Gene3D" id="1.25.40.10">
    <property type="entry name" value="Tetratricopeptide repeat domain"/>
    <property type="match status" value="1"/>
</dbReference>
<sequence length="652" mass="75266">MARLILKSPYLQCDRNHPVSGYLQYIGTRERVELLPDDRLPTRKQEQLITKLVKDFPDAQKLDEYSDYEAKPAKANASAFITRALEENWPQVQQSDGYMKYIATRPRAERLGNHGLFGDEDGVNLEQAMRELDQYTGNVWTHIISLKRGDAARLGYDNAKAWQNLLRANRNDIAATMSISPNHFRWYAAYHDEGDHPHIHMMAWSTVPGEAYLTREGIQKIKSQLTNQIFQQEMLHTYEQKSQSRDELVREARRAIRRLTREMVQSICSVPEIEQKMEQLAGQLETVKGKKSYGYLPKSVKKTVDEVVDKLEELPVVCKCYDQWCTLQSEVENYYHDKPREKKKLSQEKEFRQIKNAVIREAERIRLGEITFENADLTSHDEPEQLRGESYDCWELRQSIRDDSLPLADRDWAAEELERLAEQDDTHAQYLMGQLYRDGPLLIPDSRKAKHWLTQSANQGLPEAQYALGKLLLSDDTEVRDPEEGIRWLKEAAENGNQWAAYRLGKEYLSGEVVTQDASKAVACFTLSAEAGNQYAQYLLGKLYLTGQGVNHDQTQAMDWFSRSAAQGNQYAQFFLEQRNNLRTPSVMLAVTHLLYHMSRIFETRSLSQSSAGLHVDRKLRRRIQEKKIAMGHKPDDHEEEQTRGGMVMGGM</sequence>
<gene>
    <name evidence="2" type="ORF">H9X91_01155</name>
</gene>
<dbReference type="InterPro" id="IPR048102">
    <property type="entry name" value="MobP3"/>
</dbReference>
<evidence type="ECO:0000313" key="2">
    <source>
        <dbReference type="EMBL" id="MBM6850043.1"/>
    </source>
</evidence>
<dbReference type="PANTHER" id="PTHR11102:SF160">
    <property type="entry name" value="ERAD-ASSOCIATED E3 UBIQUITIN-PROTEIN LIGASE COMPONENT HRD3"/>
    <property type="match status" value="1"/>
</dbReference>
<dbReference type="SMART" id="SM00671">
    <property type="entry name" value="SEL1"/>
    <property type="match status" value="4"/>
</dbReference>
<dbReference type="SUPFAM" id="SSF81901">
    <property type="entry name" value="HCP-like"/>
    <property type="match status" value="1"/>
</dbReference>
<dbReference type="InterPro" id="IPR011990">
    <property type="entry name" value="TPR-like_helical_dom_sf"/>
</dbReference>
<evidence type="ECO:0000313" key="3">
    <source>
        <dbReference type="Proteomes" id="UP000719500"/>
    </source>
</evidence>